<sequence length="71" mass="8642">MRVLFVWHADNVYNTFFNFFLFFSFNPSDCHSFLRFLMKKFKTQIIFLFMCNLTCSSIFKNIDVVDLIFQC</sequence>
<accession>A0ABQ9FJJ4</accession>
<reference evidence="2 3" key="1">
    <citation type="submission" date="2022-12" db="EMBL/GenBank/DDBJ databases">
        <title>Chromosome-level genome of Tegillarca granosa.</title>
        <authorList>
            <person name="Kim J."/>
        </authorList>
    </citation>
    <scope>NUCLEOTIDE SEQUENCE [LARGE SCALE GENOMIC DNA]</scope>
    <source>
        <strain evidence="2">Teg-2019</strain>
        <tissue evidence="2">Adductor muscle</tissue>
    </source>
</reference>
<comment type="caution">
    <text evidence="2">The sequence shown here is derived from an EMBL/GenBank/DDBJ whole genome shotgun (WGS) entry which is preliminary data.</text>
</comment>
<gene>
    <name evidence="2" type="ORF">KUTeg_006360</name>
</gene>
<organism evidence="2 3">
    <name type="scientific">Tegillarca granosa</name>
    <name type="common">Malaysian cockle</name>
    <name type="synonym">Anadara granosa</name>
    <dbReference type="NCBI Taxonomy" id="220873"/>
    <lineage>
        <taxon>Eukaryota</taxon>
        <taxon>Metazoa</taxon>
        <taxon>Spiralia</taxon>
        <taxon>Lophotrochozoa</taxon>
        <taxon>Mollusca</taxon>
        <taxon>Bivalvia</taxon>
        <taxon>Autobranchia</taxon>
        <taxon>Pteriomorphia</taxon>
        <taxon>Arcoida</taxon>
        <taxon>Arcoidea</taxon>
        <taxon>Arcidae</taxon>
        <taxon>Tegillarca</taxon>
    </lineage>
</organism>
<evidence type="ECO:0000313" key="2">
    <source>
        <dbReference type="EMBL" id="KAJ8316346.1"/>
    </source>
</evidence>
<evidence type="ECO:0000256" key="1">
    <source>
        <dbReference type="SAM" id="Phobius"/>
    </source>
</evidence>
<feature type="transmembrane region" description="Helical" evidence="1">
    <location>
        <begin position="12"/>
        <end position="34"/>
    </location>
</feature>
<keyword evidence="1" id="KW-0472">Membrane</keyword>
<protein>
    <submittedName>
        <fullName evidence="2">Uncharacterized protein</fullName>
    </submittedName>
</protein>
<dbReference type="EMBL" id="JARBDR010000328">
    <property type="protein sequence ID" value="KAJ8316346.1"/>
    <property type="molecule type" value="Genomic_DNA"/>
</dbReference>
<dbReference type="Proteomes" id="UP001217089">
    <property type="component" value="Unassembled WGS sequence"/>
</dbReference>
<keyword evidence="1" id="KW-0812">Transmembrane</keyword>
<proteinExistence type="predicted"/>
<name>A0ABQ9FJJ4_TEGGR</name>
<keyword evidence="1" id="KW-1133">Transmembrane helix</keyword>
<keyword evidence="3" id="KW-1185">Reference proteome</keyword>
<evidence type="ECO:0000313" key="3">
    <source>
        <dbReference type="Proteomes" id="UP001217089"/>
    </source>
</evidence>